<keyword evidence="1" id="KW-0433">Leucine-rich repeat</keyword>
<dbReference type="InterPro" id="IPR050836">
    <property type="entry name" value="SDS22/Internalin_LRR"/>
</dbReference>
<keyword evidence="5" id="KW-1185">Reference proteome</keyword>
<sequence length="413" mass="46831">MTTYLTQDFVERKISVLKTLQDGWGVDRYKTGNFYRLDLKMCQIKDLSYSFEWGQERGIPPRLAKLTETPSKILYLDISLNELISLTSEGLLPFRNLRVLDASLNQIGNFQGIEVLPLLYSLNLSHNMVSNVQGLVNSGSLVELNLNMNKITDLSRMPSLINLKVLNLNNNHLATLDGVSALPKLQELYVQRNNLVSLVHVTSCFYLTVLNAAENKIHNLDGVTDVLPRLGNLQVLCLHGNPIDRENDYQHSLLSSSDNIMMLDNISVRPLARKQVPMRDPHSENISNLQEAARQAFDERIRATRSKVDENVSFLQKRIIALQDEQKDFEHKMKNDLDACLRYLGTLSNGEAAGVDRTSFSRGFPSARDDLQTGKSTARRNKNDYQGVKDTDEVLRCAYNELSTEKSSRWDDI</sequence>
<reference evidence="4 5" key="1">
    <citation type="submission" date="2024-01" db="EMBL/GenBank/DDBJ databases">
        <title>The genome of the rayed Mediterranean limpet Patella caerulea (Linnaeus, 1758).</title>
        <authorList>
            <person name="Anh-Thu Weber A."/>
            <person name="Halstead-Nussloch G."/>
        </authorList>
    </citation>
    <scope>NUCLEOTIDE SEQUENCE [LARGE SCALE GENOMIC DNA]</scope>
    <source>
        <strain evidence="4">AATW-2023a</strain>
        <tissue evidence="4">Whole specimen</tissue>
    </source>
</reference>
<dbReference type="Gene3D" id="3.80.10.10">
    <property type="entry name" value="Ribonuclease Inhibitor"/>
    <property type="match status" value="2"/>
</dbReference>
<dbReference type="SUPFAM" id="SSF52058">
    <property type="entry name" value="L domain-like"/>
    <property type="match status" value="1"/>
</dbReference>
<gene>
    <name evidence="4" type="ORF">SNE40_008246</name>
</gene>
<dbReference type="EMBL" id="JAZGQO010000006">
    <property type="protein sequence ID" value="KAK6186151.1"/>
    <property type="molecule type" value="Genomic_DNA"/>
</dbReference>
<dbReference type="PROSITE" id="PS51450">
    <property type="entry name" value="LRR"/>
    <property type="match status" value="3"/>
</dbReference>
<evidence type="ECO:0000256" key="1">
    <source>
        <dbReference type="ARBA" id="ARBA00022614"/>
    </source>
</evidence>
<evidence type="ECO:0000256" key="2">
    <source>
        <dbReference type="ARBA" id="ARBA00022737"/>
    </source>
</evidence>
<organism evidence="4 5">
    <name type="scientific">Patella caerulea</name>
    <name type="common">Rayed Mediterranean limpet</name>
    <dbReference type="NCBI Taxonomy" id="87958"/>
    <lineage>
        <taxon>Eukaryota</taxon>
        <taxon>Metazoa</taxon>
        <taxon>Spiralia</taxon>
        <taxon>Lophotrochozoa</taxon>
        <taxon>Mollusca</taxon>
        <taxon>Gastropoda</taxon>
        <taxon>Patellogastropoda</taxon>
        <taxon>Patelloidea</taxon>
        <taxon>Patellidae</taxon>
        <taxon>Patella</taxon>
    </lineage>
</organism>
<dbReference type="InterPro" id="IPR003591">
    <property type="entry name" value="Leu-rich_rpt_typical-subtyp"/>
</dbReference>
<proteinExistence type="predicted"/>
<dbReference type="Pfam" id="PF12799">
    <property type="entry name" value="LRR_4"/>
    <property type="match status" value="1"/>
</dbReference>
<evidence type="ECO:0000313" key="5">
    <source>
        <dbReference type="Proteomes" id="UP001347796"/>
    </source>
</evidence>
<dbReference type="AlphaFoldDB" id="A0AAN8JYG5"/>
<dbReference type="SMART" id="SM00369">
    <property type="entry name" value="LRR_TYP"/>
    <property type="match status" value="4"/>
</dbReference>
<evidence type="ECO:0000313" key="4">
    <source>
        <dbReference type="EMBL" id="KAK6186151.1"/>
    </source>
</evidence>
<keyword evidence="2" id="KW-0677">Repeat</keyword>
<dbReference type="InterPro" id="IPR025875">
    <property type="entry name" value="Leu-rich_rpt_4"/>
</dbReference>
<dbReference type="PANTHER" id="PTHR46652:SF3">
    <property type="entry name" value="LEUCINE-RICH REPEAT-CONTAINING PROTEIN 9"/>
    <property type="match status" value="1"/>
</dbReference>
<name>A0AAN8JYG5_PATCE</name>
<dbReference type="InterPro" id="IPR001611">
    <property type="entry name" value="Leu-rich_rpt"/>
</dbReference>
<evidence type="ECO:0000256" key="3">
    <source>
        <dbReference type="SAM" id="MobiDB-lite"/>
    </source>
</evidence>
<comment type="caution">
    <text evidence="4">The sequence shown here is derived from an EMBL/GenBank/DDBJ whole genome shotgun (WGS) entry which is preliminary data.</text>
</comment>
<dbReference type="PANTHER" id="PTHR46652">
    <property type="entry name" value="LEUCINE-RICH REPEAT AND IQ DOMAIN-CONTAINING PROTEIN 1-RELATED"/>
    <property type="match status" value="1"/>
</dbReference>
<dbReference type="Proteomes" id="UP001347796">
    <property type="component" value="Unassembled WGS sequence"/>
</dbReference>
<accession>A0AAN8JYG5</accession>
<dbReference type="InterPro" id="IPR032675">
    <property type="entry name" value="LRR_dom_sf"/>
</dbReference>
<protein>
    <submittedName>
        <fullName evidence="4">Uncharacterized protein</fullName>
    </submittedName>
</protein>
<feature type="region of interest" description="Disordered" evidence="3">
    <location>
        <begin position="358"/>
        <end position="383"/>
    </location>
</feature>